<dbReference type="AlphaFoldDB" id="A0A1I7WGL6"/>
<protein>
    <submittedName>
        <fullName evidence="2">Uncharacterized protein</fullName>
    </submittedName>
</protein>
<name>A0A1I7WGL6_HETBA</name>
<sequence>MLPRNPYPPGFEAFEVTSTLFDSTNRAQGQGRLSIDQKRKESGVDRKTCESKVVCPVHS</sequence>
<reference evidence="2" key="1">
    <citation type="submission" date="2016-11" db="UniProtKB">
        <authorList>
            <consortium name="WormBaseParasite"/>
        </authorList>
    </citation>
    <scope>IDENTIFICATION</scope>
</reference>
<dbReference type="Proteomes" id="UP000095283">
    <property type="component" value="Unplaced"/>
</dbReference>
<organism evidence="1 2">
    <name type="scientific">Heterorhabditis bacteriophora</name>
    <name type="common">Entomopathogenic nematode worm</name>
    <dbReference type="NCBI Taxonomy" id="37862"/>
    <lineage>
        <taxon>Eukaryota</taxon>
        <taxon>Metazoa</taxon>
        <taxon>Ecdysozoa</taxon>
        <taxon>Nematoda</taxon>
        <taxon>Chromadorea</taxon>
        <taxon>Rhabditida</taxon>
        <taxon>Rhabditina</taxon>
        <taxon>Rhabditomorpha</taxon>
        <taxon>Strongyloidea</taxon>
        <taxon>Heterorhabditidae</taxon>
        <taxon>Heterorhabditis</taxon>
    </lineage>
</organism>
<evidence type="ECO:0000313" key="2">
    <source>
        <dbReference type="WBParaSite" id="Hba_04104"/>
    </source>
</evidence>
<accession>A0A1I7WGL6</accession>
<evidence type="ECO:0000313" key="1">
    <source>
        <dbReference type="Proteomes" id="UP000095283"/>
    </source>
</evidence>
<proteinExistence type="predicted"/>
<keyword evidence="1" id="KW-1185">Reference proteome</keyword>
<dbReference type="WBParaSite" id="Hba_04104">
    <property type="protein sequence ID" value="Hba_04104"/>
    <property type="gene ID" value="Hba_04104"/>
</dbReference>